<dbReference type="InterPro" id="IPR011109">
    <property type="entry name" value="DNA_bind_recombinase_dom"/>
</dbReference>
<gene>
    <name evidence="2" type="ORF">OBE_16367</name>
</gene>
<dbReference type="Gene3D" id="3.90.1750.20">
    <property type="entry name" value="Putative Large Serine Recombinase, Chain B, Domain 2"/>
    <property type="match status" value="1"/>
</dbReference>
<protein>
    <submittedName>
        <fullName evidence="2">Site-specific recombinase TnpX</fullName>
    </submittedName>
</protein>
<accession>K1RLF9</accession>
<feature type="domain" description="Recombinase" evidence="1">
    <location>
        <begin position="76"/>
        <end position="111"/>
    </location>
</feature>
<sequence>MCAFIAVNNGIDSEKPDTLEFAPFINIMSEWYAKDISKKVKTGIKTKGMSGKPIVTEAPYGYVKDPDNKDFWIIDEEAAEVVRLIFRLFIGGKNRNQIAVYLTQEQIPTPTFYMKDRGRGNL</sequence>
<dbReference type="GO" id="GO:0000150">
    <property type="term" value="F:DNA strand exchange activity"/>
    <property type="evidence" value="ECO:0007669"/>
    <property type="project" value="InterPro"/>
</dbReference>
<dbReference type="InterPro" id="IPR038109">
    <property type="entry name" value="DNA_bind_recomb_sf"/>
</dbReference>
<dbReference type="Pfam" id="PF07508">
    <property type="entry name" value="Recombinase"/>
    <property type="match status" value="1"/>
</dbReference>
<evidence type="ECO:0000313" key="2">
    <source>
        <dbReference type="EMBL" id="EKC46248.1"/>
    </source>
</evidence>
<dbReference type="PANTHER" id="PTHR30461:SF23">
    <property type="entry name" value="DNA RECOMBINASE-RELATED"/>
    <property type="match status" value="1"/>
</dbReference>
<dbReference type="GO" id="GO:0003677">
    <property type="term" value="F:DNA binding"/>
    <property type="evidence" value="ECO:0007669"/>
    <property type="project" value="InterPro"/>
</dbReference>
<dbReference type="AlphaFoldDB" id="K1RLF9"/>
<comment type="caution">
    <text evidence="2">The sequence shown here is derived from an EMBL/GenBank/DDBJ whole genome shotgun (WGS) entry which is preliminary data.</text>
</comment>
<dbReference type="EMBL" id="AJWZ01011179">
    <property type="protein sequence ID" value="EKC46248.1"/>
    <property type="molecule type" value="Genomic_DNA"/>
</dbReference>
<name>K1RLF9_9ZZZZ</name>
<evidence type="ECO:0000259" key="1">
    <source>
        <dbReference type="Pfam" id="PF07508"/>
    </source>
</evidence>
<dbReference type="InterPro" id="IPR050639">
    <property type="entry name" value="SSR_resolvase"/>
</dbReference>
<dbReference type="PANTHER" id="PTHR30461">
    <property type="entry name" value="DNA-INVERTASE FROM LAMBDOID PROPHAGE"/>
    <property type="match status" value="1"/>
</dbReference>
<reference evidence="2" key="1">
    <citation type="journal article" date="2013" name="Environ. Microbiol.">
        <title>Microbiota from the distal guts of lean and obese adolescents exhibit partial functional redundancy besides clear differences in community structure.</title>
        <authorList>
            <person name="Ferrer M."/>
            <person name="Ruiz A."/>
            <person name="Lanza F."/>
            <person name="Haange S.B."/>
            <person name="Oberbach A."/>
            <person name="Till H."/>
            <person name="Bargiela R."/>
            <person name="Campoy C."/>
            <person name="Segura M.T."/>
            <person name="Richter M."/>
            <person name="von Bergen M."/>
            <person name="Seifert J."/>
            <person name="Suarez A."/>
        </authorList>
    </citation>
    <scope>NUCLEOTIDE SEQUENCE</scope>
</reference>
<organism evidence="2">
    <name type="scientific">human gut metagenome</name>
    <dbReference type="NCBI Taxonomy" id="408170"/>
    <lineage>
        <taxon>unclassified sequences</taxon>
        <taxon>metagenomes</taxon>
        <taxon>organismal metagenomes</taxon>
    </lineage>
</organism>
<proteinExistence type="predicted"/>